<gene>
    <name evidence="1" type="ORF">EWM64_g8526</name>
</gene>
<sequence length="168" mass="18929">MHLQKYAELDTWHGRPDPDLLSPIEKALAVPNAMIKEEVKLIRKHVEASQQGYGRYWTTYKPTSKKGKSNHSAALFHDKVRKPYAEGPDVPVVAALSNLDELRASDTYKYAMKEKKEKFAFEVAFKALCTIKARAVDSTSMSQQFANIMQMQSAAVRVLRNAQNGNTV</sequence>
<keyword evidence="2" id="KW-1185">Reference proteome</keyword>
<accession>A0A4Y9ZN42</accession>
<dbReference type="AlphaFoldDB" id="A0A4Y9ZN42"/>
<evidence type="ECO:0000313" key="1">
    <source>
        <dbReference type="EMBL" id="TFY75487.1"/>
    </source>
</evidence>
<reference evidence="1 2" key="1">
    <citation type="submission" date="2019-02" db="EMBL/GenBank/DDBJ databases">
        <title>Genome sequencing of the rare red list fungi Hericium alpestre (H. flagellum).</title>
        <authorList>
            <person name="Buettner E."/>
            <person name="Kellner H."/>
        </authorList>
    </citation>
    <scope>NUCLEOTIDE SEQUENCE [LARGE SCALE GENOMIC DNA]</scope>
    <source>
        <strain evidence="1 2">DSM 108284</strain>
    </source>
</reference>
<proteinExistence type="predicted"/>
<name>A0A4Y9ZN42_9AGAM</name>
<organism evidence="1 2">
    <name type="scientific">Hericium alpestre</name>
    <dbReference type="NCBI Taxonomy" id="135208"/>
    <lineage>
        <taxon>Eukaryota</taxon>
        <taxon>Fungi</taxon>
        <taxon>Dikarya</taxon>
        <taxon>Basidiomycota</taxon>
        <taxon>Agaricomycotina</taxon>
        <taxon>Agaricomycetes</taxon>
        <taxon>Russulales</taxon>
        <taxon>Hericiaceae</taxon>
        <taxon>Hericium</taxon>
    </lineage>
</organism>
<protein>
    <submittedName>
        <fullName evidence="1">Uncharacterized protein</fullName>
    </submittedName>
</protein>
<dbReference type="EMBL" id="SFCI01001553">
    <property type="protein sequence ID" value="TFY75487.1"/>
    <property type="molecule type" value="Genomic_DNA"/>
</dbReference>
<dbReference type="OrthoDB" id="10055769at2759"/>
<dbReference type="Proteomes" id="UP000298061">
    <property type="component" value="Unassembled WGS sequence"/>
</dbReference>
<evidence type="ECO:0000313" key="2">
    <source>
        <dbReference type="Proteomes" id="UP000298061"/>
    </source>
</evidence>
<comment type="caution">
    <text evidence="1">The sequence shown here is derived from an EMBL/GenBank/DDBJ whole genome shotgun (WGS) entry which is preliminary data.</text>
</comment>